<evidence type="ECO:0000313" key="2">
    <source>
        <dbReference type="EMBL" id="KAF0471773.1"/>
    </source>
</evidence>
<reference evidence="2 3" key="1">
    <citation type="journal article" date="2019" name="Environ. Microbiol.">
        <title>At the nexus of three kingdoms: the genome of the mycorrhizal fungus Gigaspora margarita provides insights into plant, endobacterial and fungal interactions.</title>
        <authorList>
            <person name="Venice F."/>
            <person name="Ghignone S."/>
            <person name="Salvioli di Fossalunga A."/>
            <person name="Amselem J."/>
            <person name="Novero M."/>
            <person name="Xianan X."/>
            <person name="Sedzielewska Toro K."/>
            <person name="Morin E."/>
            <person name="Lipzen A."/>
            <person name="Grigoriev I.V."/>
            <person name="Henrissat B."/>
            <person name="Martin F.M."/>
            <person name="Bonfante P."/>
        </authorList>
    </citation>
    <scope>NUCLEOTIDE SEQUENCE [LARGE SCALE GENOMIC DNA]</scope>
    <source>
        <strain evidence="2 3">BEG34</strain>
    </source>
</reference>
<feature type="compositionally biased region" description="Polar residues" evidence="1">
    <location>
        <begin position="35"/>
        <end position="44"/>
    </location>
</feature>
<gene>
    <name evidence="2" type="ORF">F8M41_025130</name>
</gene>
<dbReference type="Proteomes" id="UP000439903">
    <property type="component" value="Unassembled WGS sequence"/>
</dbReference>
<dbReference type="EMBL" id="WTPW01000886">
    <property type="protein sequence ID" value="KAF0471773.1"/>
    <property type="molecule type" value="Genomic_DNA"/>
</dbReference>
<evidence type="ECO:0000256" key="1">
    <source>
        <dbReference type="SAM" id="MobiDB-lite"/>
    </source>
</evidence>
<dbReference type="AlphaFoldDB" id="A0A8H3XJ34"/>
<name>A0A8H3XJ34_GIGMA</name>
<feature type="region of interest" description="Disordered" evidence="1">
    <location>
        <begin position="33"/>
        <end position="65"/>
    </location>
</feature>
<comment type="caution">
    <text evidence="2">The sequence shown here is derived from an EMBL/GenBank/DDBJ whole genome shotgun (WGS) entry which is preliminary data.</text>
</comment>
<organism evidence="2 3">
    <name type="scientific">Gigaspora margarita</name>
    <dbReference type="NCBI Taxonomy" id="4874"/>
    <lineage>
        <taxon>Eukaryota</taxon>
        <taxon>Fungi</taxon>
        <taxon>Fungi incertae sedis</taxon>
        <taxon>Mucoromycota</taxon>
        <taxon>Glomeromycotina</taxon>
        <taxon>Glomeromycetes</taxon>
        <taxon>Diversisporales</taxon>
        <taxon>Gigasporaceae</taxon>
        <taxon>Gigaspora</taxon>
    </lineage>
</organism>
<proteinExistence type="predicted"/>
<protein>
    <submittedName>
        <fullName evidence="2">Uncharacterized protein</fullName>
    </submittedName>
</protein>
<evidence type="ECO:0000313" key="3">
    <source>
        <dbReference type="Proteomes" id="UP000439903"/>
    </source>
</evidence>
<keyword evidence="3" id="KW-1185">Reference proteome</keyword>
<sequence>MEGKISRNEKRLKERNMRIGLKAETEMRKNAIRYNKTSQQTSQVPKKIDRVATDNRKGKETEMDHIGEKRKKEEMNTCFTRKVEMLCGKYIEKLKTLLVQEIILQLKQEVNPL</sequence>
<accession>A0A8H3XJ34</accession>
<feature type="compositionally biased region" description="Basic and acidic residues" evidence="1">
    <location>
        <begin position="46"/>
        <end position="65"/>
    </location>
</feature>